<protein>
    <submittedName>
        <fullName evidence="8">Thiamine pyrophosphate-binding protein</fullName>
    </submittedName>
</protein>
<dbReference type="Gene3D" id="3.40.50.1220">
    <property type="entry name" value="TPP-binding domain"/>
    <property type="match status" value="1"/>
</dbReference>
<evidence type="ECO:0000259" key="6">
    <source>
        <dbReference type="Pfam" id="PF02775"/>
    </source>
</evidence>
<dbReference type="Proteomes" id="UP000233727">
    <property type="component" value="Unassembled WGS sequence"/>
</dbReference>
<proteinExistence type="predicted"/>
<dbReference type="GO" id="GO:0070204">
    <property type="term" value="F:2-succinyl-5-enolpyruvyl-6-hydroxy-3-cyclohexene-1-carboxylic-acid synthase activity"/>
    <property type="evidence" value="ECO:0007669"/>
    <property type="project" value="InterPro"/>
</dbReference>
<organism evidence="8 9">
    <name type="scientific">Bifidobacterium thermophilum</name>
    <dbReference type="NCBI Taxonomy" id="33905"/>
    <lineage>
        <taxon>Bacteria</taxon>
        <taxon>Bacillati</taxon>
        <taxon>Actinomycetota</taxon>
        <taxon>Actinomycetes</taxon>
        <taxon>Bifidobacteriales</taxon>
        <taxon>Bifidobacteriaceae</taxon>
        <taxon>Bifidobacterium</taxon>
    </lineage>
</organism>
<gene>
    <name evidence="8" type="ORF">CQR47_0332</name>
</gene>
<dbReference type="PIRSF" id="PIRSF004983">
    <property type="entry name" value="MenD"/>
    <property type="match status" value="1"/>
</dbReference>
<dbReference type="Pfam" id="PF02775">
    <property type="entry name" value="TPP_enzyme_C"/>
    <property type="match status" value="1"/>
</dbReference>
<comment type="caution">
    <text evidence="8">The sequence shown here is derived from an EMBL/GenBank/DDBJ whole genome shotgun (WGS) entry which is preliminary data.</text>
</comment>
<dbReference type="InterPro" id="IPR029061">
    <property type="entry name" value="THDP-binding"/>
</dbReference>
<dbReference type="SUPFAM" id="SSF52518">
    <property type="entry name" value="Thiamin diphosphate-binding fold (THDP-binding)"/>
    <property type="match status" value="2"/>
</dbReference>
<evidence type="ECO:0000313" key="8">
    <source>
        <dbReference type="EMBL" id="PKU93555.1"/>
    </source>
</evidence>
<dbReference type="InterPro" id="IPR012001">
    <property type="entry name" value="Thiamin_PyroP_enz_TPP-bd_dom"/>
</dbReference>
<dbReference type="Gene3D" id="3.40.50.970">
    <property type="match status" value="2"/>
</dbReference>
<keyword evidence="2" id="KW-0479">Metal-binding</keyword>
<keyword evidence="3" id="KW-0460">Magnesium</keyword>
<feature type="domain" description="Thiamine pyrophosphate enzyme TPP-binding" evidence="6">
    <location>
        <begin position="390"/>
        <end position="524"/>
    </location>
</feature>
<dbReference type="GO" id="GO:0030976">
    <property type="term" value="F:thiamine pyrophosphate binding"/>
    <property type="evidence" value="ECO:0007669"/>
    <property type="project" value="InterPro"/>
</dbReference>
<dbReference type="CDD" id="cd07037">
    <property type="entry name" value="TPP_PYR_MenD"/>
    <property type="match status" value="1"/>
</dbReference>
<accession>A0A2N3QPD3</accession>
<evidence type="ECO:0000256" key="4">
    <source>
        <dbReference type="ARBA" id="ARBA00023052"/>
    </source>
</evidence>
<dbReference type="PANTHER" id="PTHR42916">
    <property type="entry name" value="2-SUCCINYL-5-ENOLPYRUVYL-6-HYDROXY-3-CYCLOHEXENE-1-CARBOXYLATE SYNTHASE"/>
    <property type="match status" value="1"/>
</dbReference>
<keyword evidence="4" id="KW-0786">Thiamine pyrophosphate</keyword>
<dbReference type="Pfam" id="PF02776">
    <property type="entry name" value="TPP_enzyme_N"/>
    <property type="match status" value="1"/>
</dbReference>
<evidence type="ECO:0000259" key="7">
    <source>
        <dbReference type="Pfam" id="PF02776"/>
    </source>
</evidence>
<dbReference type="GO" id="GO:0009234">
    <property type="term" value="P:menaquinone biosynthetic process"/>
    <property type="evidence" value="ECO:0007669"/>
    <property type="project" value="InterPro"/>
</dbReference>
<name>A0A2N3QPD3_9BIFI</name>
<keyword evidence="1" id="KW-0808">Transferase</keyword>
<feature type="domain" description="Thiamine pyrophosphate enzyme N-terminal TPP-binding" evidence="7">
    <location>
        <begin position="12"/>
        <end position="122"/>
    </location>
</feature>
<dbReference type="AlphaFoldDB" id="A0A2N3QPD3"/>
<dbReference type="RefSeq" id="WP_101454860.1">
    <property type="nucleotide sequence ID" value="NZ_PCGY01000002.1"/>
</dbReference>
<dbReference type="InterPro" id="IPR011766">
    <property type="entry name" value="TPP_enzyme_TPP-bd"/>
</dbReference>
<evidence type="ECO:0000256" key="5">
    <source>
        <dbReference type="ARBA" id="ARBA00023211"/>
    </source>
</evidence>
<dbReference type="PANTHER" id="PTHR42916:SF1">
    <property type="entry name" value="PROTEIN PHYLLO, CHLOROPLASTIC"/>
    <property type="match status" value="1"/>
</dbReference>
<sequence>MKHQYTSEKNFQILIYLMKAHGIRKVICDPGTTNISLVASIQDDPFFQLYSSVDERSAAYMACGMAAESGEPVAITCTGATASRDYMPGLTEAYYRQLPVLAITAMRHPGTIGQYVPQVIDRTNVPNDVCRTSVTIPFPSCTEDEAMCNRRINEALLELRHHGGGPVHINIETRNPTDYSIKSLPAQRVIRRYSVSDQLPELPKGRIGVFIGSHLPMSDDESKALDDFCARYGAIAVCDQTSNYRGRYRVLAPLVAKQDLSHPSFLHFDVLIHIGEVSGAYMNVSASEVWRINPDGQIRDTFGTLTKVFEMRERDFFSAYASMNSWNSSFETSSLQQWNNAYSNAVSKIPELPYSNLWIAQQTASRLPGGSVLQLGILNSLRSWNFFETPESVTVFSNTGGFGIDGALSTALGAALAAPQKIVILVLGDLAFFYDMNALGNRSLPANLRVLLINNGMGAEFRMYSHVAAMFGSDANPYIAAAGHFGSKSPDLVRHYATDLGCEYFAAADKNSFAEALPALVDTNQREKALIVEAFTNEVDESNALQMVSRVEVDTKCAVKSFVKGILGNEGTKTVKNIIGRK</sequence>
<evidence type="ECO:0000256" key="1">
    <source>
        <dbReference type="ARBA" id="ARBA00022679"/>
    </source>
</evidence>
<dbReference type="InterPro" id="IPR004433">
    <property type="entry name" value="MenaQ_synth_MenD"/>
</dbReference>
<dbReference type="EMBL" id="PCGY01000002">
    <property type="protein sequence ID" value="PKU93555.1"/>
    <property type="molecule type" value="Genomic_DNA"/>
</dbReference>
<dbReference type="GO" id="GO:0000287">
    <property type="term" value="F:magnesium ion binding"/>
    <property type="evidence" value="ECO:0007669"/>
    <property type="project" value="UniProtKB-ARBA"/>
</dbReference>
<evidence type="ECO:0000256" key="3">
    <source>
        <dbReference type="ARBA" id="ARBA00022842"/>
    </source>
</evidence>
<reference evidence="8 9" key="1">
    <citation type="submission" date="2017-10" db="EMBL/GenBank/DDBJ databases">
        <title>Bifidobacterium genomics.</title>
        <authorList>
            <person name="Lugli G.A."/>
            <person name="Milani C."/>
            <person name="Mancabelli L."/>
        </authorList>
    </citation>
    <scope>NUCLEOTIDE SEQUENCE [LARGE SCALE GENOMIC DNA]</scope>
    <source>
        <strain evidence="8 9">1542B</strain>
    </source>
</reference>
<evidence type="ECO:0000256" key="2">
    <source>
        <dbReference type="ARBA" id="ARBA00022723"/>
    </source>
</evidence>
<evidence type="ECO:0000313" key="9">
    <source>
        <dbReference type="Proteomes" id="UP000233727"/>
    </source>
</evidence>
<keyword evidence="5" id="KW-0464">Manganese</keyword>